<feature type="chain" id="PRO_5032817170" description="TonB-dependent receptor-like beta-barrel domain-containing protein" evidence="2">
    <location>
        <begin position="19"/>
        <end position="329"/>
    </location>
</feature>
<accession>A0A846ZKM5</accession>
<reference evidence="3 4" key="1">
    <citation type="journal article" date="2017" name="Int. J. Syst. Evol. Microbiol.">
        <title>Oleiagrimonas citrea sp. nov., a marine bacterium isolated from tidal flat sediment and emended description of the genus Oleiagrimonas Fang et al. 2015 and Oleiagrimonas soli.</title>
        <authorList>
            <person name="Yang S.H."/>
            <person name="Seo H.S."/>
            <person name="Seong C.N."/>
            <person name="Kwon K.K."/>
        </authorList>
    </citation>
    <scope>NUCLEOTIDE SEQUENCE [LARGE SCALE GENOMIC DNA]</scope>
    <source>
        <strain evidence="3 4">MEBiC09124</strain>
    </source>
</reference>
<proteinExistence type="predicted"/>
<dbReference type="RefSeq" id="WP_113064578.1">
    <property type="nucleotide sequence ID" value="NZ_JAAZQD010000002.1"/>
</dbReference>
<dbReference type="AlphaFoldDB" id="A0A846ZKM5"/>
<keyword evidence="2" id="KW-0732">Signal</keyword>
<organism evidence="3 4">
    <name type="scientific">Oleiagrimonas citrea</name>
    <dbReference type="NCBI Taxonomy" id="1665687"/>
    <lineage>
        <taxon>Bacteria</taxon>
        <taxon>Pseudomonadati</taxon>
        <taxon>Pseudomonadota</taxon>
        <taxon>Gammaproteobacteria</taxon>
        <taxon>Lysobacterales</taxon>
        <taxon>Rhodanobacteraceae</taxon>
        <taxon>Oleiagrimonas</taxon>
    </lineage>
</organism>
<protein>
    <recommendedName>
        <fullName evidence="5">TonB-dependent receptor-like beta-barrel domain-containing protein</fullName>
    </recommendedName>
</protein>
<evidence type="ECO:0000313" key="4">
    <source>
        <dbReference type="Proteomes" id="UP000541636"/>
    </source>
</evidence>
<evidence type="ECO:0000256" key="1">
    <source>
        <dbReference type="SAM" id="MobiDB-lite"/>
    </source>
</evidence>
<evidence type="ECO:0000256" key="2">
    <source>
        <dbReference type="SAM" id="SignalP"/>
    </source>
</evidence>
<evidence type="ECO:0000313" key="3">
    <source>
        <dbReference type="EMBL" id="NKZ38247.1"/>
    </source>
</evidence>
<feature type="signal peptide" evidence="2">
    <location>
        <begin position="1"/>
        <end position="18"/>
    </location>
</feature>
<sequence length="329" mass="34919">MRRMLSSLMMLVPLVAAGQTLDGVSPTKAAAEHVAAYRSLQRVDSQGNMLLPLWRDADGRMLALVGSSDAPQAGVPGALDFRVVDVSQGYSSGLRYDIGPHVAAYAQLAQHSWLTPKPVRTCTPAEGIGCPDANTLNAARLLSGEIGASYSGSGYRFDVLFNSTRPSVATSPLLPRVLPQSPTDVLPLWSLDRSTNVAARGRVALGSQTGIDLGASVGRIRLLPGNLLGVNTLGQRSLSLGVDSGPLSGRITGRMLQPVPGSGDAASLSMGPERHWATIDLGVTWRLPWQGELRFGAQNLWSSGQAPKPVEGPEPDQSRIPYVQYHQDL</sequence>
<keyword evidence="4" id="KW-1185">Reference proteome</keyword>
<feature type="region of interest" description="Disordered" evidence="1">
    <location>
        <begin position="304"/>
        <end position="329"/>
    </location>
</feature>
<name>A0A846ZKM5_9GAMM</name>
<evidence type="ECO:0008006" key="5">
    <source>
        <dbReference type="Google" id="ProtNLM"/>
    </source>
</evidence>
<comment type="caution">
    <text evidence="3">The sequence shown here is derived from an EMBL/GenBank/DDBJ whole genome shotgun (WGS) entry which is preliminary data.</text>
</comment>
<dbReference type="Proteomes" id="UP000541636">
    <property type="component" value="Unassembled WGS sequence"/>
</dbReference>
<dbReference type="EMBL" id="JAAZQD010000002">
    <property type="protein sequence ID" value="NKZ38247.1"/>
    <property type="molecule type" value="Genomic_DNA"/>
</dbReference>
<gene>
    <name evidence="3" type="ORF">HF690_04665</name>
</gene>